<dbReference type="GO" id="GO:0000428">
    <property type="term" value="C:DNA-directed RNA polymerase complex"/>
    <property type="evidence" value="ECO:0007669"/>
    <property type="project" value="UniProtKB-KW"/>
</dbReference>
<dbReference type="InterPro" id="IPR038087">
    <property type="entry name" value="RNAP_delta_N_dom_sf"/>
</dbReference>
<evidence type="ECO:0000256" key="2">
    <source>
        <dbReference type="ARBA" id="ARBA00022478"/>
    </source>
</evidence>
<reference evidence="9 11" key="1">
    <citation type="submission" date="2017-01" db="EMBL/GenBank/DDBJ databases">
        <title>Complete Genome Sequence of Dolosigranulum pigrum isolated from a Patient with interstitial lung disease.</title>
        <authorList>
            <person name="Mukhopadhyay R."/>
            <person name="Joaquin J."/>
            <person name="Hogue R."/>
            <person name="Fitzgerald S."/>
            <person name="Jospin G."/>
            <person name="Eisen J.A."/>
            <person name="Chaturvedi V."/>
        </authorList>
    </citation>
    <scope>NUCLEOTIDE SEQUENCE [LARGE SCALE GENOMIC DNA]</scope>
    <source>
        <strain evidence="9 11">15S00348</strain>
    </source>
</reference>
<dbReference type="InterPro" id="IPR029757">
    <property type="entry name" value="RpoE"/>
</dbReference>
<dbReference type="AlphaFoldDB" id="A0A1S8KQU2"/>
<dbReference type="OrthoDB" id="401223at2"/>
<evidence type="ECO:0000256" key="4">
    <source>
        <dbReference type="ARBA" id="ARBA00022695"/>
    </source>
</evidence>
<dbReference type="PROSITE" id="PS51913">
    <property type="entry name" value="HTH_HARE"/>
    <property type="match status" value="1"/>
</dbReference>
<dbReference type="GO" id="GO:0006355">
    <property type="term" value="P:regulation of DNA-templated transcription"/>
    <property type="evidence" value="ECO:0007669"/>
    <property type="project" value="UniProtKB-UniRule"/>
</dbReference>
<comment type="similarity">
    <text evidence="1 6">Belongs to the RpoE family.</text>
</comment>
<protein>
    <recommendedName>
        <fullName evidence="6">Probable DNA-directed RNA polymerase subunit delta</fullName>
    </recommendedName>
    <alternativeName>
        <fullName evidence="6">RNAP delta factor</fullName>
    </alternativeName>
</protein>
<dbReference type="EMBL" id="MUYF01000003">
    <property type="protein sequence ID" value="OOL81911.1"/>
    <property type="molecule type" value="Genomic_DNA"/>
</dbReference>
<evidence type="ECO:0000259" key="8">
    <source>
        <dbReference type="PROSITE" id="PS51913"/>
    </source>
</evidence>
<feature type="domain" description="HTH HARE-type" evidence="8">
    <location>
        <begin position="14"/>
        <end position="81"/>
    </location>
</feature>
<dbReference type="Proteomes" id="UP000190409">
    <property type="component" value="Unassembled WGS sequence"/>
</dbReference>
<gene>
    <name evidence="6" type="primary">rpoE</name>
    <name evidence="10" type="ORF">B8A44_01065</name>
    <name evidence="9" type="ORF">BWX42_09600</name>
</gene>
<dbReference type="Pfam" id="PF05066">
    <property type="entry name" value="HARE-HTH"/>
    <property type="match status" value="1"/>
</dbReference>
<feature type="compositionally biased region" description="Acidic residues" evidence="7">
    <location>
        <begin position="108"/>
        <end position="172"/>
    </location>
</feature>
<evidence type="ECO:0000256" key="1">
    <source>
        <dbReference type="ARBA" id="ARBA00009828"/>
    </source>
</evidence>
<keyword evidence="4 6" id="KW-0548">Nucleotidyltransferase</keyword>
<evidence type="ECO:0000256" key="3">
    <source>
        <dbReference type="ARBA" id="ARBA00022679"/>
    </source>
</evidence>
<dbReference type="Gene3D" id="1.10.10.1250">
    <property type="entry name" value="RNA polymerase, subunit delta, N-terminal domain"/>
    <property type="match status" value="1"/>
</dbReference>
<evidence type="ECO:0000256" key="7">
    <source>
        <dbReference type="SAM" id="MobiDB-lite"/>
    </source>
</evidence>
<dbReference type="RefSeq" id="WP_004634750.1">
    <property type="nucleotide sequence ID" value="NZ_CAJHJL010000004.1"/>
</dbReference>
<comment type="subunit">
    <text evidence="6">RNAP is composed of a core of 2 alpha, a beta and a beta' subunits. The core is associated with a delta subunit and one of several sigma factors.</text>
</comment>
<accession>A0A1S8KQU2</accession>
<dbReference type="HAMAP" id="MF_00357">
    <property type="entry name" value="RNApol_bact_RpoE"/>
    <property type="match status" value="1"/>
</dbReference>
<keyword evidence="5 6" id="KW-0804">Transcription</keyword>
<evidence type="ECO:0000313" key="11">
    <source>
        <dbReference type="Proteomes" id="UP000190409"/>
    </source>
</evidence>
<evidence type="ECO:0000256" key="6">
    <source>
        <dbReference type="HAMAP-Rule" id="MF_00357"/>
    </source>
</evidence>
<comment type="function">
    <text evidence="6">Participates in both the initiation and recycling phases of transcription. In the presence of the delta subunit, RNAP displays an increased specificity of transcription, a decreased affinity for nucleic acids, and an increased efficiency of RNA synthesis because of enhanced recycling.</text>
</comment>
<keyword evidence="3 6" id="KW-0808">Transferase</keyword>
<evidence type="ECO:0000313" key="12">
    <source>
        <dbReference type="Proteomes" id="UP000249099"/>
    </source>
</evidence>
<feature type="region of interest" description="Disordered" evidence="7">
    <location>
        <begin position="98"/>
        <end position="172"/>
    </location>
</feature>
<dbReference type="GeneID" id="42693647"/>
<comment type="caution">
    <text evidence="9">The sequence shown here is derived from an EMBL/GenBank/DDBJ whole genome shotgun (WGS) entry which is preliminary data.</text>
</comment>
<dbReference type="NCBIfam" id="TIGR04567">
    <property type="entry name" value="RNAP_delt_lowGC"/>
    <property type="match status" value="1"/>
</dbReference>
<dbReference type="GO" id="GO:0003899">
    <property type="term" value="F:DNA-directed RNA polymerase activity"/>
    <property type="evidence" value="ECO:0007669"/>
    <property type="project" value="UniProtKB-UniRule"/>
</dbReference>
<sequence>MELKEFNGIEKHELAPVHVAKAILDKNHEVMNFNDLLHQVADYLELDDEQLEEQIAQFYTDLNIDGRFISLGENRWGLRGWYPVDSIDEELTHDNDLEDITPKQAPDGFDDIDDVEDELSEDEADEEEIELEDDENYDEYRDELDDDFITDDEGSELEDLSIVDDEDVLGDD</sequence>
<organism evidence="9 11">
    <name type="scientific">Dolosigranulum pigrum</name>
    <dbReference type="NCBI Taxonomy" id="29394"/>
    <lineage>
        <taxon>Bacteria</taxon>
        <taxon>Bacillati</taxon>
        <taxon>Bacillota</taxon>
        <taxon>Bacilli</taxon>
        <taxon>Lactobacillales</taxon>
        <taxon>Carnobacteriaceae</taxon>
        <taxon>Dolosigranulum</taxon>
    </lineage>
</organism>
<dbReference type="Proteomes" id="UP000249099">
    <property type="component" value="Unassembled WGS sequence"/>
</dbReference>
<dbReference type="GO" id="GO:0006351">
    <property type="term" value="P:DNA-templated transcription"/>
    <property type="evidence" value="ECO:0007669"/>
    <property type="project" value="InterPro"/>
</dbReference>
<evidence type="ECO:0000313" key="10">
    <source>
        <dbReference type="EMBL" id="RAN64985.1"/>
    </source>
</evidence>
<evidence type="ECO:0000256" key="5">
    <source>
        <dbReference type="ARBA" id="ARBA00023163"/>
    </source>
</evidence>
<proteinExistence type="inferred from homology"/>
<keyword evidence="2 6" id="KW-0240">DNA-directed RNA polymerase</keyword>
<dbReference type="EMBL" id="NAQV01000003">
    <property type="protein sequence ID" value="RAN64985.1"/>
    <property type="molecule type" value="Genomic_DNA"/>
</dbReference>
<reference evidence="10 12" key="2">
    <citation type="submission" date="2017-03" db="EMBL/GenBank/DDBJ databases">
        <title>wgs assembly of Dolosigranulum pigrum KPL CDC strains.</title>
        <authorList>
            <person name="Brugger S.D."/>
            <person name="Pettigrew M."/>
            <person name="Kong Y."/>
            <person name="Lemon K.P."/>
        </authorList>
    </citation>
    <scope>NUCLEOTIDE SEQUENCE [LARGE SCALE GENOMIC DNA]</scope>
    <source>
        <strain evidence="10 12">KPL1931_CDC4294-98</strain>
    </source>
</reference>
<dbReference type="InterPro" id="IPR007759">
    <property type="entry name" value="Asxl_HARE-HTH"/>
</dbReference>
<name>A0A1S8KQU2_9LACT</name>
<evidence type="ECO:0000313" key="9">
    <source>
        <dbReference type="EMBL" id="OOL81911.1"/>
    </source>
</evidence>